<dbReference type="InterPro" id="IPR000917">
    <property type="entry name" value="Sulfatase_N"/>
</dbReference>
<dbReference type="InterPro" id="IPR017850">
    <property type="entry name" value="Alkaline_phosphatase_core_sf"/>
</dbReference>
<dbReference type="PANTHER" id="PTHR42693">
    <property type="entry name" value="ARYLSULFATASE FAMILY MEMBER"/>
    <property type="match status" value="1"/>
</dbReference>
<name>A0A6N7WB54_9FIRM</name>
<dbReference type="Gene3D" id="3.40.720.10">
    <property type="entry name" value="Alkaline Phosphatase, subunit A"/>
    <property type="match status" value="1"/>
</dbReference>
<dbReference type="EMBL" id="VUMI01000001">
    <property type="protein sequence ID" value="MSS86954.1"/>
    <property type="molecule type" value="Genomic_DNA"/>
</dbReference>
<comment type="similarity">
    <text evidence="1">Belongs to the sulfatase family.</text>
</comment>
<evidence type="ECO:0000313" key="3">
    <source>
        <dbReference type="EMBL" id="MSS86954.1"/>
    </source>
</evidence>
<accession>A0A6N7WB54</accession>
<feature type="domain" description="Sulfatase N-terminal" evidence="2">
    <location>
        <begin position="11"/>
        <end position="94"/>
    </location>
</feature>
<keyword evidence="3" id="KW-0378">Hydrolase</keyword>
<dbReference type="GO" id="GO:0016740">
    <property type="term" value="F:transferase activity"/>
    <property type="evidence" value="ECO:0007669"/>
    <property type="project" value="UniProtKB-KW"/>
</dbReference>
<keyword evidence="4" id="KW-1185">Reference proteome</keyword>
<protein>
    <submittedName>
        <fullName evidence="3">Sulfatase-like hydrolase/transferase</fullName>
    </submittedName>
</protein>
<evidence type="ECO:0000313" key="4">
    <source>
        <dbReference type="Proteomes" id="UP000436047"/>
    </source>
</evidence>
<reference evidence="3 4" key="1">
    <citation type="submission" date="2019-08" db="EMBL/GenBank/DDBJ databases">
        <title>In-depth cultivation of the pig gut microbiome towards novel bacterial diversity and tailored functional studies.</title>
        <authorList>
            <person name="Wylensek D."/>
            <person name="Hitch T.C.A."/>
            <person name="Clavel T."/>
        </authorList>
    </citation>
    <scope>NUCLEOTIDE SEQUENCE [LARGE SCALE GENOMIC DNA]</scope>
    <source>
        <strain evidence="3 4">WCA-389-WT-23B</strain>
    </source>
</reference>
<dbReference type="RefSeq" id="WP_321170198.1">
    <property type="nucleotide sequence ID" value="NZ_VUMI01000001.1"/>
</dbReference>
<dbReference type="GO" id="GO:0004065">
    <property type="term" value="F:arylsulfatase activity"/>
    <property type="evidence" value="ECO:0007669"/>
    <property type="project" value="TreeGrafter"/>
</dbReference>
<dbReference type="SUPFAM" id="SSF53649">
    <property type="entry name" value="Alkaline phosphatase-like"/>
    <property type="match status" value="1"/>
</dbReference>
<organism evidence="3 4">
    <name type="scientific">Eisenbergiella porci</name>
    <dbReference type="NCBI Taxonomy" id="2652274"/>
    <lineage>
        <taxon>Bacteria</taxon>
        <taxon>Bacillati</taxon>
        <taxon>Bacillota</taxon>
        <taxon>Clostridia</taxon>
        <taxon>Lachnospirales</taxon>
        <taxon>Lachnospiraceae</taxon>
        <taxon>Eisenbergiella</taxon>
    </lineage>
</organism>
<dbReference type="PANTHER" id="PTHR42693:SF33">
    <property type="entry name" value="ARYLSULFATASE"/>
    <property type="match status" value="1"/>
</dbReference>
<dbReference type="InterPro" id="IPR050738">
    <property type="entry name" value="Sulfatase"/>
</dbReference>
<evidence type="ECO:0000256" key="1">
    <source>
        <dbReference type="ARBA" id="ARBA00008779"/>
    </source>
</evidence>
<dbReference type="GeneID" id="86051632"/>
<comment type="caution">
    <text evidence="3">The sequence shown here is derived from an EMBL/GenBank/DDBJ whole genome shotgun (WGS) entry which is preliminary data.</text>
</comment>
<dbReference type="AlphaFoldDB" id="A0A6N7WB54"/>
<sequence length="239" mass="27725">MCAIPKADQIEIDRQIGRILDYLESKGCMENTLMIFSADHGDLCNDYYMRQKGPFPYKAQLGIPMLLMDQGRIPEKVHSDMLVSNLDIPATVLQEATGQYTFACSRSMIQMMKDVTFQRKELFSEFCDSVKIISDRAFRFSYYPFSGEKVLFRLEDETTNLAQDREYAPIVQEYMGRIIDYLIVAKGILIEAQYLTPKVQKGMRELLPDFEEQIPLAFPIPEEAQRDRLRKEFLNAEIL</sequence>
<dbReference type="Proteomes" id="UP000436047">
    <property type="component" value="Unassembled WGS sequence"/>
</dbReference>
<evidence type="ECO:0000259" key="2">
    <source>
        <dbReference type="Pfam" id="PF00884"/>
    </source>
</evidence>
<dbReference type="PROSITE" id="PS50007">
    <property type="entry name" value="PIPLC_X_DOMAIN"/>
    <property type="match status" value="1"/>
</dbReference>
<proteinExistence type="inferred from homology"/>
<dbReference type="Pfam" id="PF00884">
    <property type="entry name" value="Sulfatase"/>
    <property type="match status" value="1"/>
</dbReference>
<keyword evidence="3" id="KW-0808">Transferase</keyword>
<gene>
    <name evidence="3" type="ORF">FYJ45_00845</name>
</gene>